<evidence type="ECO:0000256" key="7">
    <source>
        <dbReference type="ARBA" id="ARBA00022903"/>
    </source>
</evidence>
<dbReference type="GO" id="GO:0140359">
    <property type="term" value="F:ABC-type transporter activity"/>
    <property type="evidence" value="ECO:0007669"/>
    <property type="project" value="InterPro"/>
</dbReference>
<organism evidence="12 13">
    <name type="scientific">Heliomicrobium gestii</name>
    <name type="common">Heliobacterium gestii</name>
    <dbReference type="NCBI Taxonomy" id="2699"/>
    <lineage>
        <taxon>Bacteria</taxon>
        <taxon>Bacillati</taxon>
        <taxon>Bacillota</taxon>
        <taxon>Clostridia</taxon>
        <taxon>Eubacteriales</taxon>
        <taxon>Heliobacteriaceae</taxon>
        <taxon>Heliomicrobium</taxon>
    </lineage>
</organism>
<feature type="transmembrane region" description="Helical" evidence="10">
    <location>
        <begin position="114"/>
        <end position="140"/>
    </location>
</feature>
<dbReference type="Pfam" id="PF01061">
    <property type="entry name" value="ABC2_membrane"/>
    <property type="match status" value="1"/>
</dbReference>
<evidence type="ECO:0000313" key="13">
    <source>
        <dbReference type="Proteomes" id="UP000471031"/>
    </source>
</evidence>
<evidence type="ECO:0000256" key="4">
    <source>
        <dbReference type="ARBA" id="ARBA00022475"/>
    </source>
</evidence>
<feature type="transmembrane region" description="Helical" evidence="10">
    <location>
        <begin position="238"/>
        <end position="259"/>
    </location>
</feature>
<dbReference type="PRINTS" id="PR00164">
    <property type="entry name" value="ABC2TRNSPORT"/>
</dbReference>
<evidence type="ECO:0000313" key="12">
    <source>
        <dbReference type="EMBL" id="MZP43115.1"/>
    </source>
</evidence>
<keyword evidence="8 10" id="KW-1133">Transmembrane helix</keyword>
<comment type="similarity">
    <text evidence="2 10">Belongs to the ABC-2 integral membrane protein family.</text>
</comment>
<accession>A0A845LF94</accession>
<evidence type="ECO:0000256" key="2">
    <source>
        <dbReference type="ARBA" id="ARBA00007783"/>
    </source>
</evidence>
<keyword evidence="9 10" id="KW-0472">Membrane</keyword>
<evidence type="ECO:0000256" key="8">
    <source>
        <dbReference type="ARBA" id="ARBA00022989"/>
    </source>
</evidence>
<keyword evidence="7" id="KW-0972">Capsule biogenesis/degradation</keyword>
<dbReference type="GO" id="GO:0015920">
    <property type="term" value="P:lipopolysaccharide transport"/>
    <property type="evidence" value="ECO:0007669"/>
    <property type="project" value="TreeGrafter"/>
</dbReference>
<dbReference type="GO" id="GO:0043190">
    <property type="term" value="C:ATP-binding cassette (ABC) transporter complex"/>
    <property type="evidence" value="ECO:0007669"/>
    <property type="project" value="InterPro"/>
</dbReference>
<feature type="transmembrane region" description="Helical" evidence="10">
    <location>
        <begin position="185"/>
        <end position="206"/>
    </location>
</feature>
<protein>
    <recommendedName>
        <fullName evidence="10">Transport permease protein</fullName>
    </recommendedName>
</protein>
<evidence type="ECO:0000256" key="1">
    <source>
        <dbReference type="ARBA" id="ARBA00004651"/>
    </source>
</evidence>
<dbReference type="EMBL" id="WXEX01000006">
    <property type="protein sequence ID" value="MZP43115.1"/>
    <property type="molecule type" value="Genomic_DNA"/>
</dbReference>
<evidence type="ECO:0000256" key="6">
    <source>
        <dbReference type="ARBA" id="ARBA00022692"/>
    </source>
</evidence>
<keyword evidence="13" id="KW-1185">Reference proteome</keyword>
<dbReference type="InterPro" id="IPR000412">
    <property type="entry name" value="ABC_2_transport"/>
</dbReference>
<name>A0A845LF94_HELGE</name>
<reference evidence="12 13" key="1">
    <citation type="submission" date="2020-01" db="EMBL/GenBank/DDBJ databases">
        <title>Whole genome sequence of Heliobacterium gestii DSM 11169.</title>
        <authorList>
            <person name="Kyndt J.A."/>
            <person name="Meyer T.E."/>
        </authorList>
    </citation>
    <scope>NUCLEOTIDE SEQUENCE [LARGE SCALE GENOMIC DNA]</scope>
    <source>
        <strain evidence="12 13">DSM 11169</strain>
    </source>
</reference>
<dbReference type="InterPro" id="IPR013525">
    <property type="entry name" value="ABC2_TM"/>
</dbReference>
<dbReference type="PIRSF" id="PIRSF006648">
    <property type="entry name" value="DrrB"/>
    <property type="match status" value="1"/>
</dbReference>
<proteinExistence type="inferred from homology"/>
<feature type="domain" description="ABC transmembrane type-2" evidence="11">
    <location>
        <begin position="37"/>
        <end position="262"/>
    </location>
</feature>
<comment type="caution">
    <text evidence="12">The sequence shown here is derived from an EMBL/GenBank/DDBJ whole genome shotgun (WGS) entry which is preliminary data.</text>
</comment>
<dbReference type="PROSITE" id="PS51012">
    <property type="entry name" value="ABC_TM2"/>
    <property type="match status" value="1"/>
</dbReference>
<dbReference type="InterPro" id="IPR047817">
    <property type="entry name" value="ABC2_TM_bact-type"/>
</dbReference>
<feature type="transmembrane region" description="Helical" evidence="10">
    <location>
        <begin position="73"/>
        <end position="93"/>
    </location>
</feature>
<feature type="transmembrane region" description="Helical" evidence="10">
    <location>
        <begin position="152"/>
        <end position="173"/>
    </location>
</feature>
<keyword evidence="4 10" id="KW-1003">Cell membrane</keyword>
<keyword evidence="6 10" id="KW-0812">Transmembrane</keyword>
<keyword evidence="5" id="KW-0762">Sugar transport</keyword>
<feature type="transmembrane region" description="Helical" evidence="10">
    <location>
        <begin position="36"/>
        <end position="61"/>
    </location>
</feature>
<comment type="subcellular location">
    <subcellularLocation>
        <location evidence="1 10">Cell membrane</location>
        <topology evidence="1 10">Multi-pass membrane protein</topology>
    </subcellularLocation>
</comment>
<evidence type="ECO:0000259" key="11">
    <source>
        <dbReference type="PROSITE" id="PS51012"/>
    </source>
</evidence>
<dbReference type="PANTHER" id="PTHR30413">
    <property type="entry name" value="INNER MEMBRANE TRANSPORT PERMEASE"/>
    <property type="match status" value="1"/>
</dbReference>
<dbReference type="PANTHER" id="PTHR30413:SF10">
    <property type="entry name" value="CAPSULE POLYSACCHARIDE EXPORT INNER-MEMBRANE PROTEIN CTRC"/>
    <property type="match status" value="1"/>
</dbReference>
<gene>
    <name evidence="12" type="ORF">GTO89_08710</name>
</gene>
<evidence type="ECO:0000256" key="3">
    <source>
        <dbReference type="ARBA" id="ARBA00022448"/>
    </source>
</evidence>
<dbReference type="OrthoDB" id="9786910at2"/>
<evidence type="ECO:0000256" key="5">
    <source>
        <dbReference type="ARBA" id="ARBA00022597"/>
    </source>
</evidence>
<evidence type="ECO:0000256" key="9">
    <source>
        <dbReference type="ARBA" id="ARBA00023136"/>
    </source>
</evidence>
<evidence type="ECO:0000256" key="10">
    <source>
        <dbReference type="RuleBase" id="RU361157"/>
    </source>
</evidence>
<sequence length="270" mass="30171">MELINPVQIYKRLWANRALVIQLTTRDIQSRYKGSLLGLFWSFLTPVLMLSIYTFVFSVVFEARWGTGSGSKVEFALVLFCGLNTFTMLSDAVGRSTTVILSNVNYVKKVVFPLEVLPLALVGSAIFNGAVGYLVLLVGMATLMGTLHWTAIFLPIVLLPLLIMALGVTWFFASTGVYIRDMGQVVGVCLNVLMFLSPIFYPLSAIPAELQGIYYLNPITYVVEDVRRVMVWGLMPDWGVWVIELMVGLVVLVCGFTWFQKTREGFPDVI</sequence>
<dbReference type="Proteomes" id="UP000471031">
    <property type="component" value="Unassembled WGS sequence"/>
</dbReference>
<dbReference type="AlphaFoldDB" id="A0A845LF94"/>
<keyword evidence="3 10" id="KW-0813">Transport</keyword>